<evidence type="ECO:0000256" key="7">
    <source>
        <dbReference type="ARBA" id="ARBA00043224"/>
    </source>
</evidence>
<comment type="pathway">
    <text evidence="5">Cofactor biosynthesis; nicotinate biosynthesis; nicotinate from nicotinamide: step 1/1.</text>
</comment>
<dbReference type="EMBL" id="JAGMVJ010000005">
    <property type="protein sequence ID" value="KAH7090563.1"/>
    <property type="molecule type" value="Genomic_DNA"/>
</dbReference>
<keyword evidence="11" id="KW-1185">Reference proteome</keyword>
<sequence length="260" mass="28554">MLLSSLTIVASVIAAVTAVPFSSRLHRRTALVLIDIQNDFITGALGSTRAPAILPKVYQLLDNHEWPFIAASQDWHPEGHVSFASAHRGLKPGDAVNITFLDSPLKTETQGVYADHCVPGTWGAEIEDGVKTRLQFLEGYRTPVNYIKKAQNHSVDSYSAFADNQYHQFTTLNSELSMHGIETIVVTGLITNACVRGTSIDGIKLGYEVILIEDATESISEEIKQAAITELEGWGVQVYNLTDWEAANPTGLRRRSMSEL</sequence>
<proteinExistence type="inferred from homology"/>
<protein>
    <recommendedName>
        <fullName evidence="6">nicotinamidase</fullName>
        <ecNumber evidence="6">3.5.1.19</ecNumber>
    </recommendedName>
    <alternativeName>
        <fullName evidence="7">Nicotinamide deamidase</fullName>
    </alternativeName>
</protein>
<keyword evidence="8" id="KW-0732">Signal</keyword>
<organism evidence="10 11">
    <name type="scientific">Paraphoma chrysanthemicola</name>
    <dbReference type="NCBI Taxonomy" id="798071"/>
    <lineage>
        <taxon>Eukaryota</taxon>
        <taxon>Fungi</taxon>
        <taxon>Dikarya</taxon>
        <taxon>Ascomycota</taxon>
        <taxon>Pezizomycotina</taxon>
        <taxon>Dothideomycetes</taxon>
        <taxon>Pleosporomycetidae</taxon>
        <taxon>Pleosporales</taxon>
        <taxon>Pleosporineae</taxon>
        <taxon>Phaeosphaeriaceae</taxon>
        <taxon>Paraphoma</taxon>
    </lineage>
</organism>
<evidence type="ECO:0000259" key="9">
    <source>
        <dbReference type="Pfam" id="PF00857"/>
    </source>
</evidence>
<dbReference type="Gene3D" id="3.40.50.850">
    <property type="entry name" value="Isochorismatase-like"/>
    <property type="match status" value="1"/>
</dbReference>
<dbReference type="PANTHER" id="PTHR11080">
    <property type="entry name" value="PYRAZINAMIDASE/NICOTINAMIDASE"/>
    <property type="match status" value="1"/>
</dbReference>
<evidence type="ECO:0000256" key="4">
    <source>
        <dbReference type="ARBA" id="ARBA00022801"/>
    </source>
</evidence>
<dbReference type="InterPro" id="IPR036380">
    <property type="entry name" value="Isochorismatase-like_sf"/>
</dbReference>
<evidence type="ECO:0000256" key="1">
    <source>
        <dbReference type="ARBA" id="ARBA00006336"/>
    </source>
</evidence>
<reference evidence="10" key="1">
    <citation type="journal article" date="2021" name="Nat. Commun.">
        <title>Genetic determinants of endophytism in the Arabidopsis root mycobiome.</title>
        <authorList>
            <person name="Mesny F."/>
            <person name="Miyauchi S."/>
            <person name="Thiergart T."/>
            <person name="Pickel B."/>
            <person name="Atanasova L."/>
            <person name="Karlsson M."/>
            <person name="Huettel B."/>
            <person name="Barry K.W."/>
            <person name="Haridas S."/>
            <person name="Chen C."/>
            <person name="Bauer D."/>
            <person name="Andreopoulos W."/>
            <person name="Pangilinan J."/>
            <person name="LaButti K."/>
            <person name="Riley R."/>
            <person name="Lipzen A."/>
            <person name="Clum A."/>
            <person name="Drula E."/>
            <person name="Henrissat B."/>
            <person name="Kohler A."/>
            <person name="Grigoriev I.V."/>
            <person name="Martin F.M."/>
            <person name="Hacquard S."/>
        </authorList>
    </citation>
    <scope>NUCLEOTIDE SEQUENCE</scope>
    <source>
        <strain evidence="10">MPI-SDFR-AT-0120</strain>
    </source>
</reference>
<gene>
    <name evidence="10" type="ORF">FB567DRAFT_295151</name>
</gene>
<dbReference type="GO" id="GO:0046872">
    <property type="term" value="F:metal ion binding"/>
    <property type="evidence" value="ECO:0007669"/>
    <property type="project" value="UniProtKB-KW"/>
</dbReference>
<keyword evidence="2" id="KW-0662">Pyridine nucleotide biosynthesis</keyword>
<feature type="domain" description="Isochorismatase-like" evidence="9">
    <location>
        <begin position="169"/>
        <end position="238"/>
    </location>
</feature>
<accession>A0A8K0RDY4</accession>
<dbReference type="GO" id="GO:0008936">
    <property type="term" value="F:nicotinamidase activity"/>
    <property type="evidence" value="ECO:0007669"/>
    <property type="project" value="UniProtKB-EC"/>
</dbReference>
<comment type="caution">
    <text evidence="10">The sequence shown here is derived from an EMBL/GenBank/DDBJ whole genome shotgun (WGS) entry which is preliminary data.</text>
</comment>
<name>A0A8K0RDY4_9PLEO</name>
<comment type="similarity">
    <text evidence="1">Belongs to the isochorismatase family.</text>
</comment>
<evidence type="ECO:0000256" key="3">
    <source>
        <dbReference type="ARBA" id="ARBA00022723"/>
    </source>
</evidence>
<dbReference type="InterPro" id="IPR052347">
    <property type="entry name" value="Isochorismatase_Nicotinamidase"/>
</dbReference>
<dbReference type="AlphaFoldDB" id="A0A8K0RDY4"/>
<dbReference type="GO" id="GO:0019363">
    <property type="term" value="P:pyridine nucleotide biosynthetic process"/>
    <property type="evidence" value="ECO:0007669"/>
    <property type="project" value="UniProtKB-KW"/>
</dbReference>
<keyword evidence="4" id="KW-0378">Hydrolase</keyword>
<feature type="chain" id="PRO_5035470122" description="nicotinamidase" evidence="8">
    <location>
        <begin position="19"/>
        <end position="260"/>
    </location>
</feature>
<evidence type="ECO:0000256" key="2">
    <source>
        <dbReference type="ARBA" id="ARBA00022642"/>
    </source>
</evidence>
<keyword evidence="3" id="KW-0479">Metal-binding</keyword>
<dbReference type="Pfam" id="PF00857">
    <property type="entry name" value="Isochorismatase"/>
    <property type="match status" value="1"/>
</dbReference>
<dbReference type="SUPFAM" id="SSF52499">
    <property type="entry name" value="Isochorismatase-like hydrolases"/>
    <property type="match status" value="1"/>
</dbReference>
<dbReference type="EC" id="3.5.1.19" evidence="6"/>
<evidence type="ECO:0000256" key="6">
    <source>
        <dbReference type="ARBA" id="ARBA00039017"/>
    </source>
</evidence>
<evidence type="ECO:0000256" key="5">
    <source>
        <dbReference type="ARBA" id="ARBA00037900"/>
    </source>
</evidence>
<feature type="signal peptide" evidence="8">
    <location>
        <begin position="1"/>
        <end position="18"/>
    </location>
</feature>
<evidence type="ECO:0000313" key="11">
    <source>
        <dbReference type="Proteomes" id="UP000813461"/>
    </source>
</evidence>
<dbReference type="Proteomes" id="UP000813461">
    <property type="component" value="Unassembled WGS sequence"/>
</dbReference>
<dbReference type="OrthoDB" id="167809at2759"/>
<evidence type="ECO:0000313" key="10">
    <source>
        <dbReference type="EMBL" id="KAH7090563.1"/>
    </source>
</evidence>
<dbReference type="PANTHER" id="PTHR11080:SF2">
    <property type="entry name" value="LD05707P"/>
    <property type="match status" value="1"/>
</dbReference>
<dbReference type="InterPro" id="IPR000868">
    <property type="entry name" value="Isochorismatase-like_dom"/>
</dbReference>
<evidence type="ECO:0000256" key="8">
    <source>
        <dbReference type="SAM" id="SignalP"/>
    </source>
</evidence>